<organism evidence="2 3">
    <name type="scientific">Stephanodiscus triporus</name>
    <dbReference type="NCBI Taxonomy" id="2934178"/>
    <lineage>
        <taxon>Eukaryota</taxon>
        <taxon>Sar</taxon>
        <taxon>Stramenopiles</taxon>
        <taxon>Ochrophyta</taxon>
        <taxon>Bacillariophyta</taxon>
        <taxon>Coscinodiscophyceae</taxon>
        <taxon>Thalassiosirophycidae</taxon>
        <taxon>Stephanodiscales</taxon>
        <taxon>Stephanodiscaceae</taxon>
        <taxon>Stephanodiscus</taxon>
    </lineage>
</organism>
<evidence type="ECO:0000313" key="2">
    <source>
        <dbReference type="EMBL" id="KAL3789846.1"/>
    </source>
</evidence>
<dbReference type="AlphaFoldDB" id="A0ABD3PRI2"/>
<keyword evidence="3" id="KW-1185">Reference proteome</keyword>
<keyword evidence="1" id="KW-1133">Transmembrane helix</keyword>
<dbReference type="Proteomes" id="UP001530315">
    <property type="component" value="Unassembled WGS sequence"/>
</dbReference>
<proteinExistence type="predicted"/>
<dbReference type="EMBL" id="JALLAZ020000667">
    <property type="protein sequence ID" value="KAL3789846.1"/>
    <property type="molecule type" value="Genomic_DNA"/>
</dbReference>
<sequence length="115" mass="13056">MLPGLHQEATTTKEGICLLQLSIALPFLLTSLIVLQVKRLYCTLVLAPITSPMHYFFMQHSKMYNKGRQVGLLCLLKQDLLASSMPCIVPFFVVRLWSSTVHSAQWNQSFYHKGS</sequence>
<gene>
    <name evidence="2" type="ORF">ACHAW5_010976</name>
</gene>
<comment type="caution">
    <text evidence="2">The sequence shown here is derived from an EMBL/GenBank/DDBJ whole genome shotgun (WGS) entry which is preliminary data.</text>
</comment>
<accession>A0ABD3PRI2</accession>
<evidence type="ECO:0000256" key="1">
    <source>
        <dbReference type="SAM" id="Phobius"/>
    </source>
</evidence>
<evidence type="ECO:0000313" key="3">
    <source>
        <dbReference type="Proteomes" id="UP001530315"/>
    </source>
</evidence>
<reference evidence="2 3" key="1">
    <citation type="submission" date="2024-10" db="EMBL/GenBank/DDBJ databases">
        <title>Updated reference genomes for cyclostephanoid diatoms.</title>
        <authorList>
            <person name="Roberts W.R."/>
            <person name="Alverson A.J."/>
        </authorList>
    </citation>
    <scope>NUCLEOTIDE SEQUENCE [LARGE SCALE GENOMIC DNA]</scope>
    <source>
        <strain evidence="2 3">AJA276-08</strain>
    </source>
</reference>
<keyword evidence="1" id="KW-0472">Membrane</keyword>
<keyword evidence="1" id="KW-0812">Transmembrane</keyword>
<name>A0ABD3PRI2_9STRA</name>
<feature type="transmembrane region" description="Helical" evidence="1">
    <location>
        <begin position="16"/>
        <end position="34"/>
    </location>
</feature>
<protein>
    <submittedName>
        <fullName evidence="2">Uncharacterized protein</fullName>
    </submittedName>
</protein>